<feature type="compositionally biased region" description="Low complexity" evidence="1">
    <location>
        <begin position="36"/>
        <end position="51"/>
    </location>
</feature>
<feature type="region of interest" description="Disordered" evidence="1">
    <location>
        <begin position="802"/>
        <end position="821"/>
    </location>
</feature>
<protein>
    <submittedName>
        <fullName evidence="3">Reverse transcriptase</fullName>
    </submittedName>
</protein>
<accession>A0A8H7IDT1</accession>
<feature type="domain" description="Endonuclease/exonuclease/phosphatase" evidence="2">
    <location>
        <begin position="585"/>
        <end position="729"/>
    </location>
</feature>
<evidence type="ECO:0000259" key="2">
    <source>
        <dbReference type="Pfam" id="PF03372"/>
    </source>
</evidence>
<proteinExistence type="predicted"/>
<feature type="region of interest" description="Disordered" evidence="1">
    <location>
        <begin position="105"/>
        <end position="130"/>
    </location>
</feature>
<evidence type="ECO:0000313" key="3">
    <source>
        <dbReference type="EMBL" id="KAF8755269.1"/>
    </source>
</evidence>
<feature type="region of interest" description="Disordered" evidence="1">
    <location>
        <begin position="1"/>
        <end position="23"/>
    </location>
</feature>
<feature type="region of interest" description="Disordered" evidence="1">
    <location>
        <begin position="468"/>
        <end position="493"/>
    </location>
</feature>
<keyword evidence="3" id="KW-0808">Transferase</keyword>
<keyword evidence="3" id="KW-0548">Nucleotidyltransferase</keyword>
<reference evidence="3" key="1">
    <citation type="submission" date="2020-09" db="EMBL/GenBank/DDBJ databases">
        <title>Comparative genome analyses of four rice-infecting Rhizoctonia solani isolates reveal extensive enrichment of homogalacturonan modification genes.</title>
        <authorList>
            <person name="Lee D.-Y."/>
            <person name="Jeon J."/>
            <person name="Kim K.-T."/>
            <person name="Cheong K."/>
            <person name="Song H."/>
            <person name="Choi G."/>
            <person name="Ko J."/>
            <person name="Opiyo S.O."/>
            <person name="Zuo S."/>
            <person name="Madhav S."/>
            <person name="Lee Y.-H."/>
            <person name="Wang G.-L."/>
        </authorList>
    </citation>
    <scope>NUCLEOTIDE SEQUENCE</scope>
    <source>
        <strain evidence="3">AG1-IA B2</strain>
    </source>
</reference>
<dbReference type="AlphaFoldDB" id="A0A8H7IDT1"/>
<dbReference type="Proteomes" id="UP000614334">
    <property type="component" value="Unassembled WGS sequence"/>
</dbReference>
<sequence>MTDDTGQYSDPISDFPDSPSISTRASNVIKRYTSSFSINSKKSKNNDGSTSISATSSPPDLRRKTSLPSLKTAHFARIVPDSQVSLECASTSAFVADEGMEYDSDETSSVRTYATSKSVPKSHTPTQSLPRVKTTLPIPDISTQQILDEDEIVQDRNSFNDVHCDLTELLTSNSKQFIIEANTVPELLRSILKDNACHEISKICNEFAEDCTIILNDNDPNITIHQEVENQGEMNAGMDVDEGNIPNIIDYGPNHTPGATATHIPRSWADLPDLPNYPLELTTSTFFQTLLSIANDIKTINKRIDGIENRNKPIHLNPYKTISTQPIPETKNDMSTPTNSTNPPARKNLAQIIKDKMNSKPTELVPAPNIHFFASYTVPQTTPKRGYLPLKSVAASRAFLTTEWALIAHSNPSAISQMEPEIRNALGLNNSGSIFTRDTKWSKVIISGVPTGFSESNDDQVISKTNSWKRPTATGNLGAPDADTTTQPTNTTKNVNCATTKRERKGHLALTRTAVVFAAKITNGTQTNAPKGLRCQLRVHSLLNDKSYLAALILMIQDPWWGRIGYDKTIDPKTINIYGTTNSPFWMCFSPPGISGPKGPGVSIYVRRDIPGLLARYSDSLPPHPDVLAVDVIYNGSLTTLVNVYIHGDNERYEEALNHLICHPYPSSHPIVIAGDFNAHHPNWALEGSKWRGQSDSIIDLTLLNSAAVDAFEDFEWTCEAEGAMGSDHNIISWTISSHIHADGTTDTEPPPNFVIDLEIEDDWTSRFDFLLSLAHLPLDPKTPADLESMANGILQAMTQATQDTMPQKKQGKRGSQSPWWSSECSKALRELKHPSDSRSRDARRAALRGAIRRARKSHADKVCKAATVGNIFRYTNWYKGKRRAPLPPIRLAAALSPNLSKKPSP</sequence>
<feature type="region of interest" description="Disordered" evidence="1">
    <location>
        <begin position="36"/>
        <end position="67"/>
    </location>
</feature>
<dbReference type="InterPro" id="IPR036691">
    <property type="entry name" value="Endo/exonu/phosph_ase_sf"/>
</dbReference>
<dbReference type="GO" id="GO:0003964">
    <property type="term" value="F:RNA-directed DNA polymerase activity"/>
    <property type="evidence" value="ECO:0007669"/>
    <property type="project" value="UniProtKB-KW"/>
</dbReference>
<dbReference type="Pfam" id="PF03372">
    <property type="entry name" value="Exo_endo_phos"/>
    <property type="match status" value="1"/>
</dbReference>
<comment type="caution">
    <text evidence="3">The sequence shown here is derived from an EMBL/GenBank/DDBJ whole genome shotgun (WGS) entry which is preliminary data.</text>
</comment>
<feature type="compositionally biased region" description="Low complexity" evidence="1">
    <location>
        <begin position="9"/>
        <end position="22"/>
    </location>
</feature>
<dbReference type="Gene3D" id="3.60.10.10">
    <property type="entry name" value="Endonuclease/exonuclease/phosphatase"/>
    <property type="match status" value="1"/>
</dbReference>
<dbReference type="EMBL" id="JACYCF010000009">
    <property type="protein sequence ID" value="KAF8755269.1"/>
    <property type="molecule type" value="Genomic_DNA"/>
</dbReference>
<evidence type="ECO:0000256" key="1">
    <source>
        <dbReference type="SAM" id="MobiDB-lite"/>
    </source>
</evidence>
<evidence type="ECO:0000313" key="4">
    <source>
        <dbReference type="Proteomes" id="UP000614334"/>
    </source>
</evidence>
<feature type="compositionally biased region" description="Polar residues" evidence="1">
    <location>
        <begin position="107"/>
        <end position="129"/>
    </location>
</feature>
<dbReference type="SUPFAM" id="SSF56219">
    <property type="entry name" value="DNase I-like"/>
    <property type="match status" value="1"/>
</dbReference>
<organism evidence="3 4">
    <name type="scientific">Rhizoctonia solani</name>
    <dbReference type="NCBI Taxonomy" id="456999"/>
    <lineage>
        <taxon>Eukaryota</taxon>
        <taxon>Fungi</taxon>
        <taxon>Dikarya</taxon>
        <taxon>Basidiomycota</taxon>
        <taxon>Agaricomycotina</taxon>
        <taxon>Agaricomycetes</taxon>
        <taxon>Cantharellales</taxon>
        <taxon>Ceratobasidiaceae</taxon>
        <taxon>Rhizoctonia</taxon>
    </lineage>
</organism>
<keyword evidence="3" id="KW-0695">RNA-directed DNA polymerase</keyword>
<feature type="region of interest" description="Disordered" evidence="1">
    <location>
        <begin position="316"/>
        <end position="345"/>
    </location>
</feature>
<name>A0A8H7IDT1_9AGAM</name>
<dbReference type="InterPro" id="IPR005135">
    <property type="entry name" value="Endo/exonuclease/phosphatase"/>
</dbReference>
<feature type="compositionally biased region" description="Polar residues" evidence="1">
    <location>
        <begin position="320"/>
        <end position="343"/>
    </location>
</feature>
<gene>
    <name evidence="3" type="ORF">RHS01_05783</name>
</gene>